<proteinExistence type="predicted"/>
<comment type="caution">
    <text evidence="1">The sequence shown here is derived from an EMBL/GenBank/DDBJ whole genome shotgun (WGS) entry which is preliminary data.</text>
</comment>
<sequence length="95" mass="10605">MASRARVRSSLTVISICPIEHVRKWSSQPIINGRGAGNHLLTSHLLFSGAKVTSTLQMLRHMNVEINKIPPSVEIQLGESEQWCQYGKKGLIKQL</sequence>
<gene>
    <name evidence="1" type="ORF">HPB47_012254</name>
</gene>
<organism evidence="1 2">
    <name type="scientific">Ixodes persulcatus</name>
    <name type="common">Taiga tick</name>
    <dbReference type="NCBI Taxonomy" id="34615"/>
    <lineage>
        <taxon>Eukaryota</taxon>
        <taxon>Metazoa</taxon>
        <taxon>Ecdysozoa</taxon>
        <taxon>Arthropoda</taxon>
        <taxon>Chelicerata</taxon>
        <taxon>Arachnida</taxon>
        <taxon>Acari</taxon>
        <taxon>Parasitiformes</taxon>
        <taxon>Ixodida</taxon>
        <taxon>Ixodoidea</taxon>
        <taxon>Ixodidae</taxon>
        <taxon>Ixodinae</taxon>
        <taxon>Ixodes</taxon>
    </lineage>
</organism>
<accession>A0AC60NU43</accession>
<name>A0AC60NU43_IXOPE</name>
<evidence type="ECO:0000313" key="2">
    <source>
        <dbReference type="Proteomes" id="UP000805193"/>
    </source>
</evidence>
<dbReference type="Proteomes" id="UP000805193">
    <property type="component" value="Unassembled WGS sequence"/>
</dbReference>
<keyword evidence="2" id="KW-1185">Reference proteome</keyword>
<dbReference type="EMBL" id="JABSTQ010011504">
    <property type="protein sequence ID" value="KAG0410625.1"/>
    <property type="molecule type" value="Genomic_DNA"/>
</dbReference>
<evidence type="ECO:0000313" key="1">
    <source>
        <dbReference type="EMBL" id="KAG0410625.1"/>
    </source>
</evidence>
<reference evidence="1 2" key="1">
    <citation type="journal article" date="2020" name="Cell">
        <title>Large-Scale Comparative Analyses of Tick Genomes Elucidate Their Genetic Diversity and Vector Capacities.</title>
        <authorList>
            <consortium name="Tick Genome and Microbiome Consortium (TIGMIC)"/>
            <person name="Jia N."/>
            <person name="Wang J."/>
            <person name="Shi W."/>
            <person name="Du L."/>
            <person name="Sun Y."/>
            <person name="Zhan W."/>
            <person name="Jiang J.F."/>
            <person name="Wang Q."/>
            <person name="Zhang B."/>
            <person name="Ji P."/>
            <person name="Bell-Sakyi L."/>
            <person name="Cui X.M."/>
            <person name="Yuan T.T."/>
            <person name="Jiang B.G."/>
            <person name="Yang W.F."/>
            <person name="Lam T.T."/>
            <person name="Chang Q.C."/>
            <person name="Ding S.J."/>
            <person name="Wang X.J."/>
            <person name="Zhu J.G."/>
            <person name="Ruan X.D."/>
            <person name="Zhao L."/>
            <person name="Wei J.T."/>
            <person name="Ye R.Z."/>
            <person name="Que T.C."/>
            <person name="Du C.H."/>
            <person name="Zhou Y.H."/>
            <person name="Cheng J.X."/>
            <person name="Dai P.F."/>
            <person name="Guo W.B."/>
            <person name="Han X.H."/>
            <person name="Huang E.J."/>
            <person name="Li L.F."/>
            <person name="Wei W."/>
            <person name="Gao Y.C."/>
            <person name="Liu J.Z."/>
            <person name="Shao H.Z."/>
            <person name="Wang X."/>
            <person name="Wang C.C."/>
            <person name="Yang T.C."/>
            <person name="Huo Q.B."/>
            <person name="Li W."/>
            <person name="Chen H.Y."/>
            <person name="Chen S.E."/>
            <person name="Zhou L.G."/>
            <person name="Ni X.B."/>
            <person name="Tian J.H."/>
            <person name="Sheng Y."/>
            <person name="Liu T."/>
            <person name="Pan Y.S."/>
            <person name="Xia L.Y."/>
            <person name="Li J."/>
            <person name="Zhao F."/>
            <person name="Cao W.C."/>
        </authorList>
    </citation>
    <scope>NUCLEOTIDE SEQUENCE [LARGE SCALE GENOMIC DNA]</scope>
    <source>
        <strain evidence="1">Iper-2018</strain>
    </source>
</reference>
<protein>
    <submittedName>
        <fullName evidence="1">Uncharacterized protein</fullName>
    </submittedName>
</protein>